<protein>
    <submittedName>
        <fullName evidence="1">Uncharacterized protein</fullName>
    </submittedName>
</protein>
<dbReference type="EMBL" id="JAAAUY010000500">
    <property type="protein sequence ID" value="KAF9329155.1"/>
    <property type="molecule type" value="Genomic_DNA"/>
</dbReference>
<dbReference type="Proteomes" id="UP000696485">
    <property type="component" value="Unassembled WGS sequence"/>
</dbReference>
<dbReference type="AlphaFoldDB" id="A0A9P5VKI4"/>
<keyword evidence="2" id="KW-1185">Reference proteome</keyword>
<sequence length="122" mass="14060">MFGPERPFLYLPDDAKPWQVTINRHRPIVVCDPSYVPAGTEITQLSPVDVKKHGWLRDFQAVSVTWVLNCISCSLMGDRDLETLNSVNGNSDQAVERNRSQIWALDQAWRQWHDLHTSNDEK</sequence>
<accession>A0A9P5VKI4</accession>
<evidence type="ECO:0000313" key="1">
    <source>
        <dbReference type="EMBL" id="KAF9329155.1"/>
    </source>
</evidence>
<comment type="caution">
    <text evidence="1">The sequence shown here is derived from an EMBL/GenBank/DDBJ whole genome shotgun (WGS) entry which is preliminary data.</text>
</comment>
<proteinExistence type="predicted"/>
<name>A0A9P5VKI4_9FUNG</name>
<reference evidence="1" key="1">
    <citation type="journal article" date="2020" name="Fungal Divers.">
        <title>Resolving the Mortierellaceae phylogeny through synthesis of multi-gene phylogenetics and phylogenomics.</title>
        <authorList>
            <person name="Vandepol N."/>
            <person name="Liber J."/>
            <person name="Desiro A."/>
            <person name="Na H."/>
            <person name="Kennedy M."/>
            <person name="Barry K."/>
            <person name="Grigoriev I.V."/>
            <person name="Miller A.N."/>
            <person name="O'Donnell K."/>
            <person name="Stajich J.E."/>
            <person name="Bonito G."/>
        </authorList>
    </citation>
    <scope>NUCLEOTIDE SEQUENCE</scope>
    <source>
        <strain evidence="1">NVP1</strain>
    </source>
</reference>
<evidence type="ECO:0000313" key="2">
    <source>
        <dbReference type="Proteomes" id="UP000696485"/>
    </source>
</evidence>
<gene>
    <name evidence="1" type="ORF">BG006_007778</name>
</gene>
<organism evidence="1 2">
    <name type="scientific">Podila minutissima</name>
    <dbReference type="NCBI Taxonomy" id="64525"/>
    <lineage>
        <taxon>Eukaryota</taxon>
        <taxon>Fungi</taxon>
        <taxon>Fungi incertae sedis</taxon>
        <taxon>Mucoromycota</taxon>
        <taxon>Mortierellomycotina</taxon>
        <taxon>Mortierellomycetes</taxon>
        <taxon>Mortierellales</taxon>
        <taxon>Mortierellaceae</taxon>
        <taxon>Podila</taxon>
    </lineage>
</organism>